<keyword evidence="11" id="KW-0808">Transferase</keyword>
<dbReference type="OrthoDB" id="191995at2759"/>
<protein>
    <recommendedName>
        <fullName evidence="7">Iron-sulfur cluster assembly factor IBA57, mitochondrial</fullName>
    </recommendedName>
    <alternativeName>
        <fullName evidence="5">Iron-sulfur cluster assembly factor homolog</fullName>
    </alternativeName>
</protein>
<dbReference type="GO" id="GO:0016740">
    <property type="term" value="F:transferase activity"/>
    <property type="evidence" value="ECO:0007669"/>
    <property type="project" value="UniProtKB-KW"/>
</dbReference>
<dbReference type="CTD" id="200205"/>
<proteinExistence type="inferred from homology"/>
<dbReference type="NCBIfam" id="TIGR03317">
    <property type="entry name" value="ygfZ_signature"/>
    <property type="match status" value="1"/>
</dbReference>
<dbReference type="PANTHER" id="PTHR22602">
    <property type="entry name" value="TRANSFERASE CAF17, MITOCHONDRIAL-RELATED"/>
    <property type="match status" value="1"/>
</dbReference>
<feature type="region of interest" description="Disordered" evidence="8">
    <location>
        <begin position="1"/>
        <end position="56"/>
    </location>
</feature>
<evidence type="ECO:0000256" key="1">
    <source>
        <dbReference type="ARBA" id="ARBA00004173"/>
    </source>
</evidence>
<sequence length="392" mass="43492">MARPGSAHQTAAAERTRERRVHCTSLSIGATRGTRRHDPEALPSGSDVTSPPSQTGRMRWVPALKLGSLRSCSAAVRSLCSTPLPGARFRCFPLEQRGLLRLQGPEAGPFLQGLITNDAQYLRPEGRRALYAHLLNLQGRTLYDVILYRLHTRLEEEPDILLECDVSALEPLQKHLKVYKIRKKVTIAPCLHLSLWAVLPLEQPEDAACSFTSCPDGALILTPDPRAVVMGWRMVTDKNKNPLEVVEYSQLGYDKDYHRHRYHQGIPEGVKDLPPGIALPLESNLAYMNGICFSKGCYLGQELTARTHHTGVIRKRLVPVRFSSVVPISEGAEVLTQAGKSAGRYRAGQEDIGLALLRLVYVKEELHLKIAGNAQINLSASIPEWWPKASNN</sequence>
<evidence type="ECO:0000256" key="2">
    <source>
        <dbReference type="ARBA" id="ARBA00022946"/>
    </source>
</evidence>
<evidence type="ECO:0000259" key="9">
    <source>
        <dbReference type="Pfam" id="PF25455"/>
    </source>
</evidence>
<dbReference type="GO" id="GO:0005759">
    <property type="term" value="C:mitochondrial matrix"/>
    <property type="evidence" value="ECO:0007669"/>
    <property type="project" value="TreeGrafter"/>
</dbReference>
<evidence type="ECO:0000256" key="4">
    <source>
        <dbReference type="ARBA" id="ARBA00023133"/>
    </source>
</evidence>
<dbReference type="GeneID" id="117367871"/>
<name>A0A6P8SEU2_GEOSA</name>
<dbReference type="AlphaFoldDB" id="A0A6P8SEU2"/>
<organism evidence="10 11">
    <name type="scientific">Geotrypetes seraphini</name>
    <name type="common">Gaboon caecilian</name>
    <name type="synonym">Caecilia seraphini</name>
    <dbReference type="NCBI Taxonomy" id="260995"/>
    <lineage>
        <taxon>Eukaryota</taxon>
        <taxon>Metazoa</taxon>
        <taxon>Chordata</taxon>
        <taxon>Craniata</taxon>
        <taxon>Vertebrata</taxon>
        <taxon>Euteleostomi</taxon>
        <taxon>Amphibia</taxon>
        <taxon>Gymnophiona</taxon>
        <taxon>Geotrypetes</taxon>
    </lineage>
</organism>
<evidence type="ECO:0000256" key="8">
    <source>
        <dbReference type="SAM" id="MobiDB-lite"/>
    </source>
</evidence>
<dbReference type="Proteomes" id="UP000515159">
    <property type="component" value="Chromosome 10"/>
</dbReference>
<dbReference type="InterPro" id="IPR017703">
    <property type="entry name" value="YgfZ/GCV_T_CS"/>
</dbReference>
<dbReference type="InterPro" id="IPR027266">
    <property type="entry name" value="TrmE/GcvT-like"/>
</dbReference>
<dbReference type="FunCoup" id="A0A6P8SEU2">
    <property type="interactions" value="995"/>
</dbReference>
<dbReference type="InterPro" id="IPR045179">
    <property type="entry name" value="YgfZ/GcvT"/>
</dbReference>
<comment type="similarity">
    <text evidence="6">Belongs to the GcvT family. CAF17/IBA57 subfamily.</text>
</comment>
<evidence type="ECO:0000313" key="11">
    <source>
        <dbReference type="RefSeq" id="XP_033816812.1"/>
    </source>
</evidence>
<dbReference type="SUPFAM" id="SSF103025">
    <property type="entry name" value="Folate-binding domain"/>
    <property type="match status" value="1"/>
</dbReference>
<comment type="subcellular location">
    <subcellularLocation>
        <location evidence="1">Mitochondrion</location>
    </subcellularLocation>
</comment>
<dbReference type="Gene3D" id="3.30.1360.120">
    <property type="entry name" value="Probable tRNA modification gtpase trme, domain 1"/>
    <property type="match status" value="2"/>
</dbReference>
<feature type="domain" description="CAF17 C-terminal" evidence="9">
    <location>
        <begin position="314"/>
        <end position="388"/>
    </location>
</feature>
<reference evidence="11" key="1">
    <citation type="submission" date="2025-08" db="UniProtKB">
        <authorList>
            <consortium name="RefSeq"/>
        </authorList>
    </citation>
    <scope>IDENTIFICATION</scope>
</reference>
<dbReference type="PANTHER" id="PTHR22602:SF0">
    <property type="entry name" value="TRANSFERASE CAF17, MITOCHONDRIAL-RELATED"/>
    <property type="match status" value="1"/>
</dbReference>
<gene>
    <name evidence="11" type="primary">IBA57</name>
</gene>
<evidence type="ECO:0000256" key="3">
    <source>
        <dbReference type="ARBA" id="ARBA00023128"/>
    </source>
</evidence>
<keyword evidence="10" id="KW-1185">Reference proteome</keyword>
<keyword evidence="4" id="KW-0350">Heme biosynthesis</keyword>
<dbReference type="RefSeq" id="XP_033816812.1">
    <property type="nucleotide sequence ID" value="XM_033960921.1"/>
</dbReference>
<feature type="compositionally biased region" description="Polar residues" evidence="8">
    <location>
        <begin position="46"/>
        <end position="56"/>
    </location>
</feature>
<evidence type="ECO:0000256" key="6">
    <source>
        <dbReference type="ARBA" id="ARBA00093447"/>
    </source>
</evidence>
<keyword evidence="3" id="KW-0496">Mitochondrion</keyword>
<dbReference type="InterPro" id="IPR057460">
    <property type="entry name" value="CAF17_C"/>
</dbReference>
<dbReference type="KEGG" id="gsh:117367871"/>
<dbReference type="GO" id="GO:0006783">
    <property type="term" value="P:heme biosynthetic process"/>
    <property type="evidence" value="ECO:0007669"/>
    <property type="project" value="UniProtKB-KW"/>
</dbReference>
<dbReference type="Pfam" id="PF25455">
    <property type="entry name" value="Beta-barrel_CAF17_C"/>
    <property type="match status" value="1"/>
</dbReference>
<dbReference type="GO" id="GO:0016226">
    <property type="term" value="P:iron-sulfur cluster assembly"/>
    <property type="evidence" value="ECO:0007669"/>
    <property type="project" value="TreeGrafter"/>
</dbReference>
<dbReference type="InParanoid" id="A0A6P8SEU2"/>
<evidence type="ECO:0000256" key="7">
    <source>
        <dbReference type="ARBA" id="ARBA00093625"/>
    </source>
</evidence>
<accession>A0A6P8SEU2</accession>
<keyword evidence="2" id="KW-0809">Transit peptide</keyword>
<evidence type="ECO:0000313" key="10">
    <source>
        <dbReference type="Proteomes" id="UP000515159"/>
    </source>
</evidence>
<dbReference type="FunFam" id="3.30.1360.120:FF:000015">
    <property type="entry name" value="IBA57, iron-sulfur cluster assembly"/>
    <property type="match status" value="1"/>
</dbReference>
<evidence type="ECO:0000256" key="5">
    <source>
        <dbReference type="ARBA" id="ARBA00075513"/>
    </source>
</evidence>